<sequence length="167" mass="18814">MDRQWFLEVFSADDATYSDSDLKYKCISGLMYYKDSPRGDFRSSCNTLPELALPFQFDQLKGDDDPFQLTHAVENTLSGIHSLNFSGLNCEFGNERGAVLFMIRDLQDRPVGLVDILDPICLAHLYFRETQGMFFSHEDTLNNDNCGSLNVSGCDGIAEEGRKGWTS</sequence>
<dbReference type="EMBL" id="BEGY01000019">
    <property type="protein sequence ID" value="GAX76793.1"/>
    <property type="molecule type" value="Genomic_DNA"/>
</dbReference>
<comment type="caution">
    <text evidence="1">The sequence shown here is derived from an EMBL/GenBank/DDBJ whole genome shotgun (WGS) entry which is preliminary data.</text>
</comment>
<evidence type="ECO:0000313" key="2">
    <source>
        <dbReference type="Proteomes" id="UP000232323"/>
    </source>
</evidence>
<protein>
    <submittedName>
        <fullName evidence="1">Uncharacterized protein</fullName>
    </submittedName>
</protein>
<accession>A0A250X134</accession>
<dbReference type="Proteomes" id="UP000232323">
    <property type="component" value="Unassembled WGS sequence"/>
</dbReference>
<dbReference type="AlphaFoldDB" id="A0A250X134"/>
<gene>
    <name evidence="1" type="ORF">CEUSTIGMA_g4239.t1</name>
</gene>
<proteinExistence type="predicted"/>
<organism evidence="1 2">
    <name type="scientific">Chlamydomonas eustigma</name>
    <dbReference type="NCBI Taxonomy" id="1157962"/>
    <lineage>
        <taxon>Eukaryota</taxon>
        <taxon>Viridiplantae</taxon>
        <taxon>Chlorophyta</taxon>
        <taxon>core chlorophytes</taxon>
        <taxon>Chlorophyceae</taxon>
        <taxon>CS clade</taxon>
        <taxon>Chlamydomonadales</taxon>
        <taxon>Chlamydomonadaceae</taxon>
        <taxon>Chlamydomonas</taxon>
    </lineage>
</organism>
<name>A0A250X134_9CHLO</name>
<keyword evidence="2" id="KW-1185">Reference proteome</keyword>
<reference evidence="1 2" key="1">
    <citation type="submission" date="2017-08" db="EMBL/GenBank/DDBJ databases">
        <title>Acidophilic green algal genome provides insights into adaptation to an acidic environment.</title>
        <authorList>
            <person name="Hirooka S."/>
            <person name="Hirose Y."/>
            <person name="Kanesaki Y."/>
            <person name="Higuchi S."/>
            <person name="Fujiwara T."/>
            <person name="Onuma R."/>
            <person name="Era A."/>
            <person name="Ohbayashi R."/>
            <person name="Uzuka A."/>
            <person name="Nozaki H."/>
            <person name="Yoshikawa H."/>
            <person name="Miyagishima S.Y."/>
        </authorList>
    </citation>
    <scope>NUCLEOTIDE SEQUENCE [LARGE SCALE GENOMIC DNA]</scope>
    <source>
        <strain evidence="1 2">NIES-2499</strain>
    </source>
</reference>
<evidence type="ECO:0000313" key="1">
    <source>
        <dbReference type="EMBL" id="GAX76793.1"/>
    </source>
</evidence>